<accession>A0AAE0SC38</accession>
<dbReference type="GO" id="GO:0003676">
    <property type="term" value="F:nucleic acid binding"/>
    <property type="evidence" value="ECO:0007669"/>
    <property type="project" value="InterPro"/>
</dbReference>
<feature type="compositionally biased region" description="Basic and acidic residues" evidence="1">
    <location>
        <begin position="147"/>
        <end position="163"/>
    </location>
</feature>
<comment type="caution">
    <text evidence="2">The sequence shown here is derived from an EMBL/GenBank/DDBJ whole genome shotgun (WGS) entry which is preliminary data.</text>
</comment>
<dbReference type="Proteomes" id="UP001195483">
    <property type="component" value="Unassembled WGS sequence"/>
</dbReference>
<protein>
    <submittedName>
        <fullName evidence="2">Uncharacterized protein</fullName>
    </submittedName>
</protein>
<feature type="region of interest" description="Disordered" evidence="1">
    <location>
        <begin position="119"/>
        <end position="254"/>
    </location>
</feature>
<keyword evidence="3" id="KW-1185">Reference proteome</keyword>
<dbReference type="AlphaFoldDB" id="A0AAE0SC38"/>
<dbReference type="Gene3D" id="3.30.420.10">
    <property type="entry name" value="Ribonuclease H-like superfamily/Ribonuclease H"/>
    <property type="match status" value="1"/>
</dbReference>
<sequence length="254" mass="29181">MLVSFVNKTCDDWDLKLPYVLFAYRTAEHSTTKKKNHFFLVYGRKSRLPVELQLPTTSSTQDDLNNQENLKQKSGKLNPLWSGPYTIQEVLKSGCYRLNGQSVVVNGCRLKEYKFTHETNQDTDHRSSNMTYTGEKKMKSKNSTKYGRNDYISRKHKDVKDSEQNVVSNDTSTVTDLPILPNETSSPKKDENQNYRYWSEKVNATRSAGKRETEPEVTIKSPQEDSKLRSKIGGQNNSDDKAFLPPKKRKHSST</sequence>
<evidence type="ECO:0000313" key="2">
    <source>
        <dbReference type="EMBL" id="KAK3588979.1"/>
    </source>
</evidence>
<organism evidence="2 3">
    <name type="scientific">Potamilus streckersoni</name>
    <dbReference type="NCBI Taxonomy" id="2493646"/>
    <lineage>
        <taxon>Eukaryota</taxon>
        <taxon>Metazoa</taxon>
        <taxon>Spiralia</taxon>
        <taxon>Lophotrochozoa</taxon>
        <taxon>Mollusca</taxon>
        <taxon>Bivalvia</taxon>
        <taxon>Autobranchia</taxon>
        <taxon>Heteroconchia</taxon>
        <taxon>Palaeoheterodonta</taxon>
        <taxon>Unionida</taxon>
        <taxon>Unionoidea</taxon>
        <taxon>Unionidae</taxon>
        <taxon>Ambleminae</taxon>
        <taxon>Lampsilini</taxon>
        <taxon>Potamilus</taxon>
    </lineage>
</organism>
<proteinExistence type="predicted"/>
<reference evidence="2" key="3">
    <citation type="submission" date="2023-05" db="EMBL/GenBank/DDBJ databases">
        <authorList>
            <person name="Smith C.H."/>
        </authorList>
    </citation>
    <scope>NUCLEOTIDE SEQUENCE</scope>
    <source>
        <strain evidence="2">CHS0354</strain>
        <tissue evidence="2">Mantle</tissue>
    </source>
</reference>
<evidence type="ECO:0000313" key="3">
    <source>
        <dbReference type="Proteomes" id="UP001195483"/>
    </source>
</evidence>
<reference evidence="2" key="2">
    <citation type="journal article" date="2021" name="Genome Biol. Evol.">
        <title>Developing a high-quality reference genome for a parasitic bivalve with doubly uniparental inheritance (Bivalvia: Unionida).</title>
        <authorList>
            <person name="Smith C.H."/>
        </authorList>
    </citation>
    <scope>NUCLEOTIDE SEQUENCE</scope>
    <source>
        <strain evidence="2">CHS0354</strain>
        <tissue evidence="2">Mantle</tissue>
    </source>
</reference>
<dbReference type="EMBL" id="JAEAOA010002363">
    <property type="protein sequence ID" value="KAK3588979.1"/>
    <property type="molecule type" value="Genomic_DNA"/>
</dbReference>
<evidence type="ECO:0000256" key="1">
    <source>
        <dbReference type="SAM" id="MobiDB-lite"/>
    </source>
</evidence>
<feature type="compositionally biased region" description="Polar residues" evidence="1">
    <location>
        <begin position="164"/>
        <end position="175"/>
    </location>
</feature>
<gene>
    <name evidence="2" type="ORF">CHS0354_043149</name>
</gene>
<dbReference type="InterPro" id="IPR036397">
    <property type="entry name" value="RNaseH_sf"/>
</dbReference>
<name>A0AAE0SC38_9BIVA</name>
<reference evidence="2" key="1">
    <citation type="journal article" date="2021" name="Genome Biol. Evol.">
        <title>A High-Quality Reference Genome for a Parasitic Bivalve with Doubly Uniparental Inheritance (Bivalvia: Unionida).</title>
        <authorList>
            <person name="Smith C.H."/>
        </authorList>
    </citation>
    <scope>NUCLEOTIDE SEQUENCE</scope>
    <source>
        <strain evidence="2">CHS0354</strain>
    </source>
</reference>